<keyword evidence="1" id="KW-0812">Transmembrane</keyword>
<dbReference type="AlphaFoldDB" id="A0A7C5RTE2"/>
<keyword evidence="1" id="KW-1133">Transmembrane helix</keyword>
<organism evidence="3">
    <name type="scientific">Thermomicrobium roseum</name>
    <dbReference type="NCBI Taxonomy" id="500"/>
    <lineage>
        <taxon>Bacteria</taxon>
        <taxon>Pseudomonadati</taxon>
        <taxon>Thermomicrobiota</taxon>
        <taxon>Thermomicrobia</taxon>
        <taxon>Thermomicrobiales</taxon>
        <taxon>Thermomicrobiaceae</taxon>
        <taxon>Thermomicrobium</taxon>
    </lineage>
</organism>
<feature type="transmembrane region" description="Helical" evidence="1">
    <location>
        <begin position="42"/>
        <end position="61"/>
    </location>
</feature>
<feature type="transmembrane region" description="Helical" evidence="1">
    <location>
        <begin position="16"/>
        <end position="36"/>
    </location>
</feature>
<evidence type="ECO:0000259" key="2">
    <source>
        <dbReference type="Pfam" id="PF08378"/>
    </source>
</evidence>
<keyword evidence="1" id="KW-0472">Membrane</keyword>
<dbReference type="InterPro" id="IPR011528">
    <property type="entry name" value="NERD"/>
</dbReference>
<sequence length="252" mass="28623">MRVVRNVGYLKKRQRAARLMIALGLAGLLGSIALTFLQQLLYIYLAYAALITGFLFFNAGMQQWAKWNRRPRPDELLDSTLRRLNDRYTLVHYPDVPEGWRPEHVLIWPGGILNITTRELAGRIVVKGTRWRRLDRFLIRLLTFGGPPLGNPTVECQRQVEALQRFLAQRDLPGADLVEGLIVFLNDQAQLEVLESPVSIVTRKELFDAIRAYGSERRLSQGEIDEIVTALAQGEEVEGPVSLPTRQPAKVK</sequence>
<accession>A0A7C5RTE2</accession>
<evidence type="ECO:0000256" key="1">
    <source>
        <dbReference type="SAM" id="Phobius"/>
    </source>
</evidence>
<comment type="caution">
    <text evidence="3">The sequence shown here is derived from an EMBL/GenBank/DDBJ whole genome shotgun (WGS) entry which is preliminary data.</text>
</comment>
<dbReference type="EMBL" id="DRWX01000279">
    <property type="protein sequence ID" value="HHM96748.1"/>
    <property type="molecule type" value="Genomic_DNA"/>
</dbReference>
<reference evidence="3" key="1">
    <citation type="journal article" date="2020" name="mSystems">
        <title>Genome- and Community-Level Interaction Insights into Carbon Utilization and Element Cycling Functions of Hydrothermarchaeota in Hydrothermal Sediment.</title>
        <authorList>
            <person name="Zhou Z."/>
            <person name="Liu Y."/>
            <person name="Xu W."/>
            <person name="Pan J."/>
            <person name="Luo Z.H."/>
            <person name="Li M."/>
        </authorList>
    </citation>
    <scope>NUCLEOTIDE SEQUENCE [LARGE SCALE GENOMIC DNA]</scope>
    <source>
        <strain evidence="3">SpSt-1065</strain>
    </source>
</reference>
<proteinExistence type="predicted"/>
<gene>
    <name evidence="3" type="ORF">ENM21_06000</name>
</gene>
<dbReference type="Pfam" id="PF08378">
    <property type="entry name" value="NERD"/>
    <property type="match status" value="1"/>
</dbReference>
<evidence type="ECO:0000313" key="3">
    <source>
        <dbReference type="EMBL" id="HHM96748.1"/>
    </source>
</evidence>
<protein>
    <submittedName>
        <fullName evidence="3">NERD domain-containing protein</fullName>
    </submittedName>
</protein>
<feature type="domain" description="NERD" evidence="2">
    <location>
        <begin position="79"/>
        <end position="184"/>
    </location>
</feature>
<name>A0A7C5RTE2_THERO</name>